<dbReference type="InterPro" id="IPR036291">
    <property type="entry name" value="NAD(P)-bd_dom_sf"/>
</dbReference>
<evidence type="ECO:0000313" key="3">
    <source>
        <dbReference type="EMBL" id="PVH90533.1"/>
    </source>
</evidence>
<dbReference type="STRING" id="97972.A0A2V1CZA3"/>
<protein>
    <submittedName>
        <fullName evidence="3">NAD(P)-binding protein</fullName>
    </submittedName>
</protein>
<dbReference type="PANTHER" id="PTHR42901:SF1">
    <property type="entry name" value="ALCOHOL DEHYDROGENASE"/>
    <property type="match status" value="1"/>
</dbReference>
<dbReference type="Gene3D" id="3.40.50.720">
    <property type="entry name" value="NAD(P)-binding Rossmann-like Domain"/>
    <property type="match status" value="1"/>
</dbReference>
<dbReference type="InterPro" id="IPR002347">
    <property type="entry name" value="SDR_fam"/>
</dbReference>
<organism evidence="3 4">
    <name type="scientific">Periconia macrospinosa</name>
    <dbReference type="NCBI Taxonomy" id="97972"/>
    <lineage>
        <taxon>Eukaryota</taxon>
        <taxon>Fungi</taxon>
        <taxon>Dikarya</taxon>
        <taxon>Ascomycota</taxon>
        <taxon>Pezizomycotina</taxon>
        <taxon>Dothideomycetes</taxon>
        <taxon>Pleosporomycetidae</taxon>
        <taxon>Pleosporales</taxon>
        <taxon>Massarineae</taxon>
        <taxon>Periconiaceae</taxon>
        <taxon>Periconia</taxon>
    </lineage>
</organism>
<accession>A0A2V1CZA3</accession>
<keyword evidence="2" id="KW-0560">Oxidoreductase</keyword>
<dbReference type="AlphaFoldDB" id="A0A2V1CZA3"/>
<reference evidence="3 4" key="1">
    <citation type="journal article" date="2018" name="Sci. Rep.">
        <title>Comparative genomics provides insights into the lifestyle and reveals functional heterogeneity of dark septate endophytic fungi.</title>
        <authorList>
            <person name="Knapp D.G."/>
            <person name="Nemeth J.B."/>
            <person name="Barry K."/>
            <person name="Hainaut M."/>
            <person name="Henrissat B."/>
            <person name="Johnson J."/>
            <person name="Kuo A."/>
            <person name="Lim J.H.P."/>
            <person name="Lipzen A."/>
            <person name="Nolan M."/>
            <person name="Ohm R.A."/>
            <person name="Tamas L."/>
            <person name="Grigoriev I.V."/>
            <person name="Spatafora J.W."/>
            <person name="Nagy L.G."/>
            <person name="Kovacs G.M."/>
        </authorList>
    </citation>
    <scope>NUCLEOTIDE SEQUENCE [LARGE SCALE GENOMIC DNA]</scope>
    <source>
        <strain evidence="3 4">DSE2036</strain>
    </source>
</reference>
<name>A0A2V1CZA3_9PLEO</name>
<dbReference type="EMBL" id="KZ806242">
    <property type="protein sequence ID" value="PVH90533.1"/>
    <property type="molecule type" value="Genomic_DNA"/>
</dbReference>
<dbReference type="CDD" id="cd05233">
    <property type="entry name" value="SDR_c"/>
    <property type="match status" value="1"/>
</dbReference>
<dbReference type="Pfam" id="PF00106">
    <property type="entry name" value="adh_short"/>
    <property type="match status" value="1"/>
</dbReference>
<dbReference type="PRINTS" id="PR00081">
    <property type="entry name" value="GDHRDH"/>
</dbReference>
<dbReference type="PANTHER" id="PTHR42901">
    <property type="entry name" value="ALCOHOL DEHYDROGENASE"/>
    <property type="match status" value="1"/>
</dbReference>
<dbReference type="OrthoDB" id="1933717at2759"/>
<comment type="similarity">
    <text evidence="1">Belongs to the short-chain dehydrogenases/reductases (SDR) family.</text>
</comment>
<evidence type="ECO:0000313" key="4">
    <source>
        <dbReference type="Proteomes" id="UP000244855"/>
    </source>
</evidence>
<dbReference type="GO" id="GO:0016491">
    <property type="term" value="F:oxidoreductase activity"/>
    <property type="evidence" value="ECO:0007669"/>
    <property type="project" value="UniProtKB-KW"/>
</dbReference>
<dbReference type="SUPFAM" id="SSF51735">
    <property type="entry name" value="NAD(P)-binding Rossmann-fold domains"/>
    <property type="match status" value="1"/>
</dbReference>
<sequence length="327" mass="35387">MAFRHLTKTIHHTVYPAISPSNPLNSAHGKTVIISGGASGIGYGIAQAFAAAGAATVVIIARRQVALDEASTKLCAEIASMGNKTVVWTYLLDITKEAAVGDAFDDIRKRLNEGVEPNTQLKDADVLVTSAAHVGQGETTLNYSPQAYRDAFETNLFGNLNLTRAFLKPEIPAIPMATLDRRAKQTSPFLHTHTHKQKIILDVSTLSTHVVFPGQATYATSKIAFTRAMQQLQNEVDGLPGTPIRIHSFHPGAVFTPAIASQFGGKLEGFDWDDESLPGGFAVWLASPAAAFLKGRFLLSNWDVEELIALKEKYEEDPEFGTLSLKT</sequence>
<evidence type="ECO:0000256" key="2">
    <source>
        <dbReference type="ARBA" id="ARBA00023002"/>
    </source>
</evidence>
<dbReference type="Proteomes" id="UP000244855">
    <property type="component" value="Unassembled WGS sequence"/>
</dbReference>
<proteinExistence type="inferred from homology"/>
<evidence type="ECO:0000256" key="1">
    <source>
        <dbReference type="ARBA" id="ARBA00006484"/>
    </source>
</evidence>
<gene>
    <name evidence="3" type="ORF">DM02DRAFT_620974</name>
</gene>
<keyword evidence="4" id="KW-1185">Reference proteome</keyword>